<organism evidence="2 3">
    <name type="scientific">Algoriphagus aquimarinus</name>
    <dbReference type="NCBI Taxonomy" id="237018"/>
    <lineage>
        <taxon>Bacteria</taxon>
        <taxon>Pseudomonadati</taxon>
        <taxon>Bacteroidota</taxon>
        <taxon>Cytophagia</taxon>
        <taxon>Cytophagales</taxon>
        <taxon>Cyclobacteriaceae</taxon>
        <taxon>Algoriphagus</taxon>
    </lineage>
</organism>
<reference evidence="2 3" key="1">
    <citation type="submission" date="2016-10" db="EMBL/GenBank/DDBJ databases">
        <authorList>
            <person name="de Groot N.N."/>
        </authorList>
    </citation>
    <scope>NUCLEOTIDE SEQUENCE [LARGE SCALE GENOMIC DNA]</scope>
    <source>
        <strain evidence="2 3">DSM 23399</strain>
    </source>
</reference>
<dbReference type="PROSITE" id="PS50309">
    <property type="entry name" value="DC"/>
    <property type="match status" value="1"/>
</dbReference>
<dbReference type="RefSeq" id="WP_092901461.1">
    <property type="nucleotide sequence ID" value="NZ_CAXBKE010000003.1"/>
</dbReference>
<gene>
    <name evidence="2" type="ORF">SAMN04489723_12617</name>
</gene>
<evidence type="ECO:0000313" key="3">
    <source>
        <dbReference type="Proteomes" id="UP000198790"/>
    </source>
</evidence>
<evidence type="ECO:0000313" key="2">
    <source>
        <dbReference type="EMBL" id="SFB59485.1"/>
    </source>
</evidence>
<sequence length="540" mass="63105">MKKSLLIFFLVILGQQTFAQLKFIERYEVASEMNDPLFEMIDSKAGLISFRTIPEKGLNLRKRFQYFISDSSLNSTEGIVEFPVKEGYDMLGYDTELDQLFVLFTKGYAMNSSKYILQMNLKTKKGLEFVVDNVLDMELVEFLVQDQKAIFMGTSDSRPVLQIHDLVSKSVHTLQGIYGNDTQILQIRKMPETHSLEVVLSRKGSYRNRDLLINTYDMIGNVIQEVKVDQFADPGQEIMDGILFSTSNYQEAMVGAYGLERRNSYQGMYIMDINEFGEFDFKLYTLEDFPNFYNYLNEKQKGKRDAEVQRELERRRIPGINSLYSIRDIRQTPNAYFIYFDQFTVTSSRSGFQNGMYSPTGGYRYDRWSRMGTTIFNDPYLASRFPMSSNYQTVPEYRYISAHFVKVAKTGQVLWDNATSYNEMVTTYPEAFGEVAVVGEDLYHMFVEDKLMKLSFFRNGEKIFENQEFELALIDENERIRDTNLESLRLIHWYDKYYLLSGTQRIRYINESGGDQVREVYFLTKIVVDGDLYQPEQLPD</sequence>
<dbReference type="Proteomes" id="UP000198790">
    <property type="component" value="Unassembled WGS sequence"/>
</dbReference>
<dbReference type="STRING" id="237018.SAMN04489723_12617"/>
<proteinExistence type="predicted"/>
<name>A0A1I1C9W1_9BACT</name>
<dbReference type="OrthoDB" id="1059469at2"/>
<keyword evidence="3" id="KW-1185">Reference proteome</keyword>
<accession>A0A1I1C9W1</accession>
<protein>
    <recommendedName>
        <fullName evidence="1">Doublecortin domain-containing protein</fullName>
    </recommendedName>
</protein>
<dbReference type="EMBL" id="FOKK01000026">
    <property type="protein sequence ID" value="SFB59485.1"/>
    <property type="molecule type" value="Genomic_DNA"/>
</dbReference>
<dbReference type="InterPro" id="IPR003533">
    <property type="entry name" value="Doublecortin_dom"/>
</dbReference>
<dbReference type="GO" id="GO:0035556">
    <property type="term" value="P:intracellular signal transduction"/>
    <property type="evidence" value="ECO:0007669"/>
    <property type="project" value="InterPro"/>
</dbReference>
<dbReference type="AlphaFoldDB" id="A0A1I1C9W1"/>
<evidence type="ECO:0000259" key="1">
    <source>
        <dbReference type="PROSITE" id="PS50309"/>
    </source>
</evidence>
<feature type="domain" description="Doublecortin" evidence="1">
    <location>
        <begin position="452"/>
        <end position="533"/>
    </location>
</feature>